<feature type="compositionally biased region" description="Basic and acidic residues" evidence="1">
    <location>
        <begin position="2331"/>
        <end position="2348"/>
    </location>
</feature>
<feature type="compositionally biased region" description="Polar residues" evidence="1">
    <location>
        <begin position="3537"/>
        <end position="3550"/>
    </location>
</feature>
<feature type="region of interest" description="Disordered" evidence="1">
    <location>
        <begin position="2140"/>
        <end position="2250"/>
    </location>
</feature>
<evidence type="ECO:0000259" key="2">
    <source>
        <dbReference type="Pfam" id="PF14649"/>
    </source>
</evidence>
<feature type="compositionally biased region" description="Basic and acidic residues" evidence="1">
    <location>
        <begin position="1289"/>
        <end position="1299"/>
    </location>
</feature>
<feature type="region of interest" description="Disordered" evidence="1">
    <location>
        <begin position="1288"/>
        <end position="1310"/>
    </location>
</feature>
<dbReference type="EMBL" id="AEYH02000390">
    <property type="protein sequence ID" value="KFG55034.1"/>
    <property type="molecule type" value="Genomic_DNA"/>
</dbReference>
<dbReference type="PANTHER" id="PTHR13650">
    <property type="entry name" value="SPATACSIN"/>
    <property type="match status" value="1"/>
</dbReference>
<feature type="compositionally biased region" description="Low complexity" evidence="1">
    <location>
        <begin position="3333"/>
        <end position="3351"/>
    </location>
</feature>
<feature type="compositionally biased region" description="Basic and acidic residues" evidence="1">
    <location>
        <begin position="3461"/>
        <end position="3496"/>
    </location>
</feature>
<gene>
    <name evidence="3" type="ORF">TGFOU_224870B</name>
</gene>
<reference evidence="3 4" key="1">
    <citation type="submission" date="2014-07" db="EMBL/GenBank/DDBJ databases">
        <authorList>
            <person name="Sibley D."/>
            <person name="Venepally P."/>
            <person name="Karamycheva S."/>
            <person name="Hadjithomas M."/>
            <person name="Khan A."/>
            <person name="Brunk B."/>
            <person name="Roos D."/>
            <person name="Caler E."/>
            <person name="Lorenzi H."/>
        </authorList>
    </citation>
    <scope>NUCLEOTIDE SEQUENCE [LARGE SCALE GENOMIC DNA]</scope>
    <source>
        <strain evidence="3 4">FOU</strain>
    </source>
</reference>
<dbReference type="GO" id="GO:0005737">
    <property type="term" value="C:cytoplasm"/>
    <property type="evidence" value="ECO:0007669"/>
    <property type="project" value="TreeGrafter"/>
</dbReference>
<comment type="caution">
    <text evidence="3">The sequence shown here is derived from an EMBL/GenBank/DDBJ whole genome shotgun (WGS) entry which is preliminary data.</text>
</comment>
<feature type="compositionally biased region" description="Acidic residues" evidence="1">
    <location>
        <begin position="671"/>
        <end position="682"/>
    </location>
</feature>
<feature type="compositionally biased region" description="Basic and acidic residues" evidence="1">
    <location>
        <begin position="3179"/>
        <end position="3202"/>
    </location>
</feature>
<feature type="non-terminal residue" evidence="3">
    <location>
        <position position="1"/>
    </location>
</feature>
<feature type="domain" description="Spatacsin C-terminal" evidence="2">
    <location>
        <begin position="2681"/>
        <end position="2759"/>
    </location>
</feature>
<dbReference type="PANTHER" id="PTHR13650:SF0">
    <property type="entry name" value="SPATACSIN"/>
    <property type="match status" value="1"/>
</dbReference>
<feature type="region of interest" description="Disordered" evidence="1">
    <location>
        <begin position="2050"/>
        <end position="2088"/>
    </location>
</feature>
<feature type="region of interest" description="Disordered" evidence="1">
    <location>
        <begin position="1780"/>
        <end position="1803"/>
    </location>
</feature>
<dbReference type="InterPro" id="IPR028103">
    <property type="entry name" value="Spatacsin"/>
</dbReference>
<dbReference type="Proteomes" id="UP000028838">
    <property type="component" value="Unassembled WGS sequence"/>
</dbReference>
<feature type="compositionally biased region" description="Low complexity" evidence="1">
    <location>
        <begin position="1962"/>
        <end position="1976"/>
    </location>
</feature>
<feature type="region of interest" description="Disordered" evidence="1">
    <location>
        <begin position="27"/>
        <end position="58"/>
    </location>
</feature>
<feature type="region of interest" description="Disordered" evidence="1">
    <location>
        <begin position="3537"/>
        <end position="3616"/>
    </location>
</feature>
<dbReference type="InterPro" id="IPR028107">
    <property type="entry name" value="Spatacsin_C_dom"/>
</dbReference>
<feature type="region of interest" description="Disordered" evidence="1">
    <location>
        <begin position="1958"/>
        <end position="1977"/>
    </location>
</feature>
<feature type="compositionally biased region" description="Basic and acidic residues" evidence="1">
    <location>
        <begin position="1816"/>
        <end position="1840"/>
    </location>
</feature>
<evidence type="ECO:0000313" key="4">
    <source>
        <dbReference type="Proteomes" id="UP000028838"/>
    </source>
</evidence>
<feature type="compositionally biased region" description="Basic and acidic residues" evidence="1">
    <location>
        <begin position="2297"/>
        <end position="2324"/>
    </location>
</feature>
<protein>
    <recommendedName>
        <fullName evidence="2">Spatacsin C-terminal domain-containing protein</fullName>
    </recommendedName>
</protein>
<dbReference type="VEuPathDB" id="ToxoDB:TGFOU_224870B"/>
<dbReference type="OrthoDB" id="340983at2759"/>
<feature type="compositionally biased region" description="Polar residues" evidence="1">
    <location>
        <begin position="456"/>
        <end position="466"/>
    </location>
</feature>
<feature type="compositionally biased region" description="Low complexity" evidence="1">
    <location>
        <begin position="3203"/>
        <end position="3212"/>
    </location>
</feature>
<feature type="compositionally biased region" description="Basic and acidic residues" evidence="1">
    <location>
        <begin position="3564"/>
        <end position="3580"/>
    </location>
</feature>
<feature type="region of interest" description="Disordered" evidence="1">
    <location>
        <begin position="603"/>
        <end position="682"/>
    </location>
</feature>
<feature type="region of interest" description="Disordered" evidence="1">
    <location>
        <begin position="2642"/>
        <end position="2666"/>
    </location>
</feature>
<feature type="region of interest" description="Disordered" evidence="1">
    <location>
        <begin position="710"/>
        <end position="773"/>
    </location>
</feature>
<feature type="compositionally biased region" description="Basic and acidic residues" evidence="1">
    <location>
        <begin position="404"/>
        <end position="415"/>
    </location>
</feature>
<feature type="compositionally biased region" description="Basic and acidic residues" evidence="1">
    <location>
        <begin position="2397"/>
        <end position="2414"/>
    </location>
</feature>
<accession>A0A086LEG6</accession>
<feature type="compositionally biased region" description="Basic and acidic residues" evidence="1">
    <location>
        <begin position="2654"/>
        <end position="2666"/>
    </location>
</feature>
<feature type="compositionally biased region" description="Acidic residues" evidence="1">
    <location>
        <begin position="1238"/>
        <end position="1249"/>
    </location>
</feature>
<feature type="compositionally biased region" description="Basic and acidic residues" evidence="1">
    <location>
        <begin position="1900"/>
        <end position="1916"/>
    </location>
</feature>
<feature type="region of interest" description="Disordered" evidence="1">
    <location>
        <begin position="2281"/>
        <end position="2355"/>
    </location>
</feature>
<name>A0A086LEG6_TOXGO</name>
<feature type="region of interest" description="Disordered" evidence="1">
    <location>
        <begin position="3157"/>
        <end position="3217"/>
    </location>
</feature>
<feature type="region of interest" description="Disordered" evidence="1">
    <location>
        <begin position="445"/>
        <end position="471"/>
    </location>
</feature>
<feature type="compositionally biased region" description="Basic and acidic residues" evidence="1">
    <location>
        <begin position="2212"/>
        <end position="2250"/>
    </location>
</feature>
<feature type="region of interest" description="Disordered" evidence="1">
    <location>
        <begin position="948"/>
        <end position="1019"/>
    </location>
</feature>
<proteinExistence type="predicted"/>
<feature type="region of interest" description="Disordered" evidence="1">
    <location>
        <begin position="1816"/>
        <end position="1852"/>
    </location>
</feature>
<feature type="compositionally biased region" description="Basic and acidic residues" evidence="1">
    <location>
        <begin position="749"/>
        <end position="762"/>
    </location>
</feature>
<feature type="region of interest" description="Disordered" evidence="1">
    <location>
        <begin position="3312"/>
        <end position="3375"/>
    </location>
</feature>
<feature type="region of interest" description="Disordered" evidence="1">
    <location>
        <begin position="3062"/>
        <end position="3084"/>
    </location>
</feature>
<sequence length="3906" mass="423683">FPRLHKLFDPTKPPSCRSTLTAVPLFSERLASPSPPEDTGETSRGTGEDEAGRRTASEALVGMPCTGREGDVCGAWRANRVRKGAPYFSIRRLVAYDSDNVGFVALNSLACVGRPLLFLATLMLLPLSSALEAMEADKALPWHLEEQTLRSTLEAFPELFAAYYPDEAQPGEGSLTSPLGRKGLSSLEPHGETRSVFCAGLRTQKEESESLHIQEGRPLPTRLPLPLFEVVLRQQHRQRMEGARCHHRGERTCKALGGPACLQDIEGESEPATCARAEDERINREAKEALHSPEKSYGPRDFFVCPHGSNHEEEDLDSLLPDCIVSLDADCVADSSPRTWRGDVSLLAMLSDVTGLDASALLRPLPLFRRLFELQRARMRRQRLSALLSSRRLASGASAETDPEEKSRDHVKEVKEDAEGERVLLAWLRSGEAFSAIKGDALGVSRGSQEAEKESQGSLVTSTPALSNRHPASATCTAEGLSVAYYIAQGRPAMAFHLLFALRAASSLPFSSSFSEAGPTVQDALAGWTKQAADRVCLNLSEAEQEALYDVALTVALYNMLNDGVVAAALCFLELCGLETERVRVDALSARQIYLHRKGLHAHTSTAPNAPFSRRSTKKKGAEVEAGDAGEVTVTAADSLSADGGRARETGDTPRGGASAQATGLEGSGFEGDETEDEAEEDAWFPEMAEEDIVPDEEAASVIDLFLSFPKPTKRPTTTTGAQTGEDDDGFGSQDEGGQEEQGARKPRQRDDKKADTKLCKDENEEEESSAGISSPHLLAALRMLEEATWSLDPNLATTQAAAATPLSLDSPWHLVGLFCRVHQLPRSLTLLHELARNDEWLLFLHEGDLQQCPVQTMTNIIDGYFRDAPLRHHLRIVVRSVERPPLSLSPPASRVLPFSCSFDEADADGEDAVSFPDLLESESPSKPFLVPESWTVDSSPLSLVERQAAPTVEERPQPETGLSPLEERNGDPRRGDGSGKEQADPTEASGLTSAHLVPRTEPRNDTGPPCPGSGIRLPNADVSDVMSLLLKSRVASPALGLGSPQDVPGLAEARAQQPLASVSPLSSPSPPLSTDLQGVGTQLLLHALKVCCPRLSVYAACFADASSLVCVNTWLYLQTQTLLLSSRFPGDRERRARPSSAGGDAAPGRYASYELGGARRSRRKRGEEGDGRRRRRTLERAQLGELELGARIEHDPNREHPEASLLELTLLGLSAVTSWRGESGRGRKRSREREEDLSSDADAAEETEGTTRSCGPGRRRRDADGGRKAKKRGEEVVCGDLFLGDSGEGDKEGARESAGRLTPPAFFPSSTEGEEEALLLWLSDPRHTVRLVLWLCEEGMYSLVIRAFRLFDESNVLLDILLFFRAFLQCRFEASERLLRRFVERRDAVLAAHENDGTYACLPWSDGPSRASEETEETPATLDEAAGAGAAGTQGSEASLGLVPDGLRMADALIHFLLGKHPLFRRQLLQQLHSASYCPSLSLLFHSYILVEQHKLPSPLDFRSDSSDLLDALIALHKYQEARRWRRLAGLTPSFDIVITVHEVTHLLASFKQGGCWADGHERLKTWIRSFEVFRLHRLPKVLAALFFLDVNAKLERELFARDQAMLLAMALQLLLESAPSSLPSSSLASSPAPRFVSRHALLTHLSRCVDYAQDSDDSEESETLCAEGDAVAVDGRLAPAASPVASFFPPSLASLSPRQVSSSGVSDQATLLSCVPLHPVELLAVFKSYSRSRRDAAPLWRPCETRNRGGDALAFHGGDKARRRERLVKRELGCALRAHAGQNSKRRDTEAAPGKRNLRTPHLHCLVLAREEAEDRQASVSARGEERRPERDPRRAAGGEEEEQGEEEPHWGAVVSETLLQDVASRLLLLLAGQSISAAEEAMTPPASRPGGRLNPLKGRDEEVTLRVLEKKEEEESNQDGKGPTSSLDGGCGLNDARPEHSDMLQLTSPDARVVTGTASLSSEPPSSRFPRSSSVHHPLVFESYSSLRNRIESLLPPQLPALPFSLEASSYDSSAGLSSAFAGTPSDHPREEESSLWDASCSALLRGASSDRDSRPSPRAPSLSGSDQAAAGVRETVPGSCSRGPPASEARCLLKCLQSATANLINCNHLEAAKSLVLRFSPAVLSWAEVEARRASRACGGGDQGTPGGESRGAEAEGRGRQGHGGEAANRRRSRREKGLATDARSLSRSRRRQRDEPRGGDLAARIETAAESKLERTRDASLPGEARREDAKRQDARAGESRDGSQDIKAQLQLLADDVALVELLLQTVKVFSQCASNQNAGSSPEGPQTPSDTEKDGDDGRNRDEERSSDEERSDRRAAVETGDSVGRDVEGDQDEGTERQEGEGSGDEVLKALKRAVRRAPCFSQRDKQPPPLLPHQVELLELLMDEDGAARERARAAREEESDDFHVRTRSAPKSLNEQSLEEHHAGPTSSSPQSPSSPRAPRSSTSFAEGLSDREQCILLVEQLVRRCTRAILPFSNRLLVCLAISHVLDSPFSVVVQLCNDAPHDLLLSLLQRVGVPTAARPRLVLCRHYLNICLQKLPPQTVARVLVRAFVDHQIEQFRSASVFYSQRLHEEGEDAEKESEEEEGEEEVVLEWFEWPLSLLYQFVCLGGVSTAVGEEALGVLRLQTKLWDDQEQEAEGQSDSVSRGEKKEETEGEDRRWWASALPLAEPLPLECEVEVMILAYSAFASSSSFAGVADLLAAINSRLDIYVATGRFYLLQRLLVTIPAFQGLERALDLLLDNNRLDDLLHCCQCCLALPPAPRCHTAFPLCLLSGTTSCSYRASAPLLLDEHVRGLGPDSMASDANPGSSSSLVSANFSSLLGGPSPSVCALPWADERSVAESLAIAIVCHLHRRMFASESSASKGNGEGGASGNGQSGPNPERLQLDVLVKAHIQLGLTSELASLLQEEAFRCMQRLGHDVDVLYSEAGEDCLLLTLQLFLESSRWFLAAGNLQFHITVNRLAALVALQLKAVELFLSLRSLSRKAREHEAQRRELVLRLLERVQKPDFPLNVSKRDAERSGVLGDLSAVSDPNGRCCGSLASSLADAVDESWTPTSTRRGDSSRASPGASTPPLGDLVQTLLFELSCEEAAKRAALTTSKFHPLDASLSSRDPLETAAIPADAFSSSRASVAPFCRSEKALGTLSPYDGRAHPVSAPHSDVGSFRQASGREAREAPCIRGDSDRHPGERPTETGGVTQEQETGGEDDAETITALLTRGGTGHEIGEREVRVFNVLHLSLKEVLLFIEVHTDATASIIVARAYDHIYGSIVNAAWPRALFRHCVLRGDRRYREQLQGLEARGDSQASLFSGGGPRSAGDEPQTSGNTLSSRTSSSRRNGSLAASPTSGARDTLAESEEDDASSGRALFAGTDASLWETAGFGEEIMAAVVRLFLAEFSPDGALESQSGTHTGQKNAHNAVEQAHLSPYEASKGDRDTLEGRRASSAARRRSSGEKEEKVCRRGSRGRRDYSVSATAREHEGHRDTAEMPSPTERASGRRELKTRSFGFGDGAGWIRADRRASQVFLQNSVAPGSRDTNALGSESGPGGASPGAGRDRSPWHMETGRHSDLRSASAHPGPRTRHTRQETDLYISRASDPASWSTGGGAKPESWVAECCASAPNIRRDIGPYGASASHLQSLPSSGRSWTSSTRVVDGNGYKGAEVPTCQVGKQLDAAFLRSLFLEGNIDLGLPTIAGVQEYSVNPCVACRNAGTTRQRSPLDPASPQECPHAKDQRALYTAAADVDFEQYTFQPTGVVARIRRACGAGRGVFEADRLADKIVQRFKEQCIDNLKDLLIRGVRNLGLRLKFCRQLGPEFGDIAAECSVMADDASLYPPEGFLRTQGRLKPVSVHATQAALWPEGSRDPRVSREGEPVVSQTAFADGPLWTDVAASVEA</sequence>
<feature type="compositionally biased region" description="Polar residues" evidence="1">
    <location>
        <begin position="2281"/>
        <end position="2296"/>
    </location>
</feature>
<feature type="region of interest" description="Disordered" evidence="1">
    <location>
        <begin position="1220"/>
        <end position="1270"/>
    </location>
</feature>
<dbReference type="Pfam" id="PF14649">
    <property type="entry name" value="Spatacsin_C"/>
    <property type="match status" value="1"/>
</dbReference>
<evidence type="ECO:0000313" key="3">
    <source>
        <dbReference type="EMBL" id="KFG55034.1"/>
    </source>
</evidence>
<feature type="compositionally biased region" description="Gly residues" evidence="1">
    <location>
        <begin position="2142"/>
        <end position="2154"/>
    </location>
</feature>
<feature type="region of interest" description="Disordered" evidence="1">
    <location>
        <begin position="1881"/>
        <end position="1942"/>
    </location>
</feature>
<feature type="compositionally biased region" description="Basic and acidic residues" evidence="1">
    <location>
        <begin position="3441"/>
        <end position="3452"/>
    </location>
</feature>
<feature type="compositionally biased region" description="Basic and acidic residues" evidence="1">
    <location>
        <begin position="46"/>
        <end position="56"/>
    </location>
</feature>
<organism evidence="3 4">
    <name type="scientific">Toxoplasma gondii FOU</name>
    <dbReference type="NCBI Taxonomy" id="943167"/>
    <lineage>
        <taxon>Eukaryota</taxon>
        <taxon>Sar</taxon>
        <taxon>Alveolata</taxon>
        <taxon>Apicomplexa</taxon>
        <taxon>Conoidasida</taxon>
        <taxon>Coccidia</taxon>
        <taxon>Eucoccidiorida</taxon>
        <taxon>Eimeriorina</taxon>
        <taxon>Sarcocystidae</taxon>
        <taxon>Toxoplasma</taxon>
    </lineage>
</organism>
<feature type="region of interest" description="Disordered" evidence="1">
    <location>
        <begin position="1131"/>
        <end position="1178"/>
    </location>
</feature>
<feature type="compositionally biased region" description="Basic and acidic residues" evidence="1">
    <location>
        <begin position="966"/>
        <end position="984"/>
    </location>
</feature>
<evidence type="ECO:0000256" key="1">
    <source>
        <dbReference type="SAM" id="MobiDB-lite"/>
    </source>
</evidence>
<feature type="region of interest" description="Disordered" evidence="1">
    <location>
        <begin position="3434"/>
        <end position="3522"/>
    </location>
</feature>
<feature type="compositionally biased region" description="Polar residues" evidence="1">
    <location>
        <begin position="3063"/>
        <end position="3080"/>
    </location>
</feature>
<feature type="compositionally biased region" description="Low complexity" evidence="1">
    <location>
        <begin position="2435"/>
        <end position="2454"/>
    </location>
</feature>
<feature type="region of interest" description="Disordered" evidence="1">
    <location>
        <begin position="2397"/>
        <end position="2456"/>
    </location>
</feature>
<feature type="region of interest" description="Disordered" evidence="1">
    <location>
        <begin position="395"/>
        <end position="415"/>
    </location>
</feature>